<gene>
    <name evidence="1" type="ORF">AYBTSS11_LOCUS12754</name>
</gene>
<accession>A0AA86S986</accession>
<protein>
    <submittedName>
        <fullName evidence="1">Uncharacterized protein</fullName>
    </submittedName>
</protein>
<organism evidence="1 2">
    <name type="scientific">Sphenostylis stenocarpa</name>
    <dbReference type="NCBI Taxonomy" id="92480"/>
    <lineage>
        <taxon>Eukaryota</taxon>
        <taxon>Viridiplantae</taxon>
        <taxon>Streptophyta</taxon>
        <taxon>Embryophyta</taxon>
        <taxon>Tracheophyta</taxon>
        <taxon>Spermatophyta</taxon>
        <taxon>Magnoliopsida</taxon>
        <taxon>eudicotyledons</taxon>
        <taxon>Gunneridae</taxon>
        <taxon>Pentapetalae</taxon>
        <taxon>rosids</taxon>
        <taxon>fabids</taxon>
        <taxon>Fabales</taxon>
        <taxon>Fabaceae</taxon>
        <taxon>Papilionoideae</taxon>
        <taxon>50 kb inversion clade</taxon>
        <taxon>NPAAA clade</taxon>
        <taxon>indigoferoid/millettioid clade</taxon>
        <taxon>Phaseoleae</taxon>
        <taxon>Sphenostylis</taxon>
    </lineage>
</organism>
<evidence type="ECO:0000313" key="2">
    <source>
        <dbReference type="Proteomes" id="UP001189624"/>
    </source>
</evidence>
<dbReference type="AlphaFoldDB" id="A0AA86S986"/>
<dbReference type="EMBL" id="OY731401">
    <property type="protein sequence ID" value="CAJ1947616.1"/>
    <property type="molecule type" value="Genomic_DNA"/>
</dbReference>
<dbReference type="Proteomes" id="UP001189624">
    <property type="component" value="Chromosome 4"/>
</dbReference>
<dbReference type="Gramene" id="rna-AYBTSS11_LOCUS12754">
    <property type="protein sequence ID" value="CAJ1947616.1"/>
    <property type="gene ID" value="gene-AYBTSS11_LOCUS12754"/>
</dbReference>
<name>A0AA86S986_9FABA</name>
<keyword evidence="2" id="KW-1185">Reference proteome</keyword>
<sequence length="78" mass="9165">MEIDTQRGVFKSIIDEKLPWKFLNEEVWDVNKSEVELSMRGTQLTGEVGWVLKWERKTWGNGLRCKASHKRQKVCKAT</sequence>
<proteinExistence type="predicted"/>
<evidence type="ECO:0000313" key="1">
    <source>
        <dbReference type="EMBL" id="CAJ1947616.1"/>
    </source>
</evidence>
<reference evidence="1" key="1">
    <citation type="submission" date="2023-10" db="EMBL/GenBank/DDBJ databases">
        <authorList>
            <person name="Domelevo Entfellner J.-B."/>
        </authorList>
    </citation>
    <scope>NUCLEOTIDE SEQUENCE</scope>
</reference>